<reference evidence="13 14" key="1">
    <citation type="submission" date="2016-11" db="EMBL/GenBank/DDBJ databases">
        <authorList>
            <person name="Jaros S."/>
            <person name="Januszkiewicz K."/>
            <person name="Wedrychowicz H."/>
        </authorList>
    </citation>
    <scope>NUCLEOTIDE SEQUENCE [LARGE SCALE GENOMIC DNA]</scope>
    <source>
        <strain evidence="13 14">DSM 3089</strain>
    </source>
</reference>
<keyword evidence="4 9" id="KW-0460">Magnesium</keyword>
<feature type="binding site" evidence="9">
    <location>
        <position position="67"/>
    </location>
    <ligand>
        <name>4-amino-2-methyl-5-(diphosphooxymethyl)pyrimidine</name>
        <dbReference type="ChEBI" id="CHEBI:57841"/>
    </ligand>
</feature>
<protein>
    <recommendedName>
        <fullName evidence="9">Thiamine-phosphate synthase</fullName>
        <shortName evidence="9">TP synthase</shortName>
        <shortName evidence="9">TPS</shortName>
        <ecNumber evidence="9">2.5.1.3</ecNumber>
    </recommendedName>
    <alternativeName>
        <fullName evidence="9">Thiamine-phosphate pyrophosphorylase</fullName>
        <shortName evidence="9">TMP pyrophosphorylase</shortName>
        <shortName evidence="9">TMP-PPase</shortName>
    </alternativeName>
</protein>
<evidence type="ECO:0000256" key="7">
    <source>
        <dbReference type="ARBA" id="ARBA00047851"/>
    </source>
</evidence>
<evidence type="ECO:0000256" key="5">
    <source>
        <dbReference type="ARBA" id="ARBA00022977"/>
    </source>
</evidence>
<name>A0A1M5T9M9_9CLOT</name>
<evidence type="ECO:0000313" key="13">
    <source>
        <dbReference type="EMBL" id="SHH47422.1"/>
    </source>
</evidence>
<feature type="binding site" evidence="9">
    <location>
        <position position="106"/>
    </location>
    <ligand>
        <name>4-amino-2-methyl-5-(diphosphooxymethyl)pyrimidine</name>
        <dbReference type="ChEBI" id="CHEBI:57841"/>
    </ligand>
</feature>
<dbReference type="GO" id="GO:0000287">
    <property type="term" value="F:magnesium ion binding"/>
    <property type="evidence" value="ECO:0007669"/>
    <property type="project" value="UniProtKB-UniRule"/>
</dbReference>
<dbReference type="PANTHER" id="PTHR20857">
    <property type="entry name" value="THIAMINE-PHOSPHATE PYROPHOSPHORYLASE"/>
    <property type="match status" value="1"/>
</dbReference>
<dbReference type="GO" id="GO:0009229">
    <property type="term" value="P:thiamine diphosphate biosynthetic process"/>
    <property type="evidence" value="ECO:0007669"/>
    <property type="project" value="UniProtKB-UniRule"/>
</dbReference>
<feature type="binding site" evidence="9">
    <location>
        <begin position="35"/>
        <end position="39"/>
    </location>
    <ligand>
        <name>4-amino-2-methyl-5-(diphosphooxymethyl)pyrimidine</name>
        <dbReference type="ChEBI" id="CHEBI:57841"/>
    </ligand>
</feature>
<dbReference type="Proteomes" id="UP000184526">
    <property type="component" value="Unassembled WGS sequence"/>
</dbReference>
<dbReference type="Gene3D" id="3.20.20.70">
    <property type="entry name" value="Aldolase class I"/>
    <property type="match status" value="1"/>
</dbReference>
<dbReference type="STRING" id="1121306.SAMN02745196_00487"/>
<evidence type="ECO:0000256" key="11">
    <source>
        <dbReference type="RuleBase" id="RU004253"/>
    </source>
</evidence>
<dbReference type="InterPro" id="IPR022998">
    <property type="entry name" value="ThiamineP_synth_TenI"/>
</dbReference>
<evidence type="ECO:0000256" key="4">
    <source>
        <dbReference type="ARBA" id="ARBA00022842"/>
    </source>
</evidence>
<dbReference type="NCBIfam" id="TIGR00693">
    <property type="entry name" value="thiE"/>
    <property type="match status" value="1"/>
</dbReference>
<dbReference type="GO" id="GO:0005737">
    <property type="term" value="C:cytoplasm"/>
    <property type="evidence" value="ECO:0007669"/>
    <property type="project" value="TreeGrafter"/>
</dbReference>
<accession>A0A1M5T9M9</accession>
<keyword evidence="5 9" id="KW-0784">Thiamine biosynthesis</keyword>
<dbReference type="FunFam" id="3.20.20.70:FF:000096">
    <property type="entry name" value="Thiamine-phosphate synthase"/>
    <property type="match status" value="1"/>
</dbReference>
<comment type="catalytic activity">
    <reaction evidence="7 9 10">
        <text>2-(2-carboxy-4-methylthiazol-5-yl)ethyl phosphate + 4-amino-2-methyl-5-(diphosphooxymethyl)pyrimidine + 2 H(+) = thiamine phosphate + CO2 + diphosphate</text>
        <dbReference type="Rhea" id="RHEA:47848"/>
        <dbReference type="ChEBI" id="CHEBI:15378"/>
        <dbReference type="ChEBI" id="CHEBI:16526"/>
        <dbReference type="ChEBI" id="CHEBI:33019"/>
        <dbReference type="ChEBI" id="CHEBI:37575"/>
        <dbReference type="ChEBI" id="CHEBI:57841"/>
        <dbReference type="ChEBI" id="CHEBI:62890"/>
        <dbReference type="EC" id="2.5.1.3"/>
    </reaction>
</comment>
<evidence type="ECO:0000313" key="14">
    <source>
        <dbReference type="Proteomes" id="UP000184526"/>
    </source>
</evidence>
<feature type="binding site" evidence="9">
    <location>
        <position position="68"/>
    </location>
    <ligand>
        <name>Mg(2+)</name>
        <dbReference type="ChEBI" id="CHEBI:18420"/>
    </ligand>
</feature>
<evidence type="ECO:0000256" key="6">
    <source>
        <dbReference type="ARBA" id="ARBA00047334"/>
    </source>
</evidence>
<comment type="cofactor">
    <cofactor evidence="9">
        <name>Mg(2+)</name>
        <dbReference type="ChEBI" id="CHEBI:18420"/>
    </cofactor>
    <text evidence="9">Binds 1 Mg(2+) ion per subunit.</text>
</comment>
<comment type="function">
    <text evidence="9">Condenses 4-methyl-5-(beta-hydroxyethyl)thiazole monophosphate (THZ-P) and 2-methyl-4-amino-5-hydroxymethyl pyrimidine pyrophosphate (HMP-PP) to form thiamine monophosphate (TMP).</text>
</comment>
<keyword evidence="3 9" id="KW-0479">Metal-binding</keyword>
<comment type="catalytic activity">
    <reaction evidence="6 9 10">
        <text>4-methyl-5-(2-phosphooxyethyl)-thiazole + 4-amino-2-methyl-5-(diphosphooxymethyl)pyrimidine + H(+) = thiamine phosphate + diphosphate</text>
        <dbReference type="Rhea" id="RHEA:22328"/>
        <dbReference type="ChEBI" id="CHEBI:15378"/>
        <dbReference type="ChEBI" id="CHEBI:33019"/>
        <dbReference type="ChEBI" id="CHEBI:37575"/>
        <dbReference type="ChEBI" id="CHEBI:57841"/>
        <dbReference type="ChEBI" id="CHEBI:58296"/>
        <dbReference type="EC" id="2.5.1.3"/>
    </reaction>
</comment>
<evidence type="ECO:0000256" key="3">
    <source>
        <dbReference type="ARBA" id="ARBA00022723"/>
    </source>
</evidence>
<evidence type="ECO:0000256" key="10">
    <source>
        <dbReference type="RuleBase" id="RU003826"/>
    </source>
</evidence>
<comment type="similarity">
    <text evidence="9 10">Belongs to the thiamine-phosphate synthase family.</text>
</comment>
<dbReference type="EMBL" id="FQXP01000003">
    <property type="protein sequence ID" value="SHH47422.1"/>
    <property type="molecule type" value="Genomic_DNA"/>
</dbReference>
<dbReference type="InterPro" id="IPR013785">
    <property type="entry name" value="Aldolase_TIM"/>
</dbReference>
<organism evidence="13 14">
    <name type="scientific">Clostridium collagenovorans DSM 3089</name>
    <dbReference type="NCBI Taxonomy" id="1121306"/>
    <lineage>
        <taxon>Bacteria</taxon>
        <taxon>Bacillati</taxon>
        <taxon>Bacillota</taxon>
        <taxon>Clostridia</taxon>
        <taxon>Eubacteriales</taxon>
        <taxon>Clostridiaceae</taxon>
        <taxon>Clostridium</taxon>
    </lineage>
</organism>
<dbReference type="InterPro" id="IPR036206">
    <property type="entry name" value="ThiamineP_synth_sf"/>
</dbReference>
<dbReference type="EC" id="2.5.1.3" evidence="9"/>
<dbReference type="SUPFAM" id="SSF51391">
    <property type="entry name" value="Thiamin phosphate synthase"/>
    <property type="match status" value="1"/>
</dbReference>
<feature type="binding site" evidence="9">
    <location>
        <begin position="132"/>
        <end position="134"/>
    </location>
    <ligand>
        <name>2-[(2R,5Z)-2-carboxy-4-methylthiazol-5(2H)-ylidene]ethyl phosphate</name>
        <dbReference type="ChEBI" id="CHEBI:62899"/>
    </ligand>
</feature>
<feature type="binding site" evidence="9">
    <location>
        <position position="87"/>
    </location>
    <ligand>
        <name>Mg(2+)</name>
        <dbReference type="ChEBI" id="CHEBI:18420"/>
    </ligand>
</feature>
<evidence type="ECO:0000256" key="2">
    <source>
        <dbReference type="ARBA" id="ARBA00022679"/>
    </source>
</evidence>
<gene>
    <name evidence="9" type="primary">thiE</name>
    <name evidence="13" type="ORF">SAMN02745196_00487</name>
</gene>
<dbReference type="GO" id="GO:0004789">
    <property type="term" value="F:thiamine-phosphate diphosphorylase activity"/>
    <property type="evidence" value="ECO:0007669"/>
    <property type="project" value="UniProtKB-UniRule"/>
</dbReference>
<keyword evidence="2 9" id="KW-0808">Transferase</keyword>
<evidence type="ECO:0000256" key="8">
    <source>
        <dbReference type="ARBA" id="ARBA00047883"/>
    </source>
</evidence>
<feature type="binding site" evidence="9">
    <location>
        <position position="162"/>
    </location>
    <ligand>
        <name>2-[(2R,5Z)-2-carboxy-4-methylthiazol-5(2H)-ylidene]ethyl phosphate</name>
        <dbReference type="ChEBI" id="CHEBI:62899"/>
    </ligand>
</feature>
<evidence type="ECO:0000259" key="12">
    <source>
        <dbReference type="Pfam" id="PF02581"/>
    </source>
</evidence>
<feature type="binding site" evidence="9">
    <location>
        <position position="135"/>
    </location>
    <ligand>
        <name>4-amino-2-methyl-5-(diphosphooxymethyl)pyrimidine</name>
        <dbReference type="ChEBI" id="CHEBI:57841"/>
    </ligand>
</feature>
<comment type="pathway">
    <text evidence="1 9 11">Cofactor biosynthesis; thiamine diphosphate biosynthesis; thiamine phosphate from 4-amino-2-methyl-5-diphosphomethylpyrimidine and 4-methyl-5-(2-phosphoethyl)-thiazole: step 1/1.</text>
</comment>
<sequence length="202" mass="22183">MDSKKLYLVTDHRIEFQELLKKVEESLKSGVSMVQYRSKSNSTRKMIEEANLLKVLCDKYKAVFLINDRVDVAQAVDADGVHLGQDDMEVSVARRILGPNKIIGITAHNKEEAINAEKNGANNLGIGALFSTSTKSDATAMSLETLREIRKSVSIPLYGIGGITTENLTAEILKNIDGIAVVSAILNCDNIQVTCDQFKKLL</sequence>
<dbReference type="Pfam" id="PF02581">
    <property type="entry name" value="TMP-TENI"/>
    <property type="match status" value="1"/>
</dbReference>
<dbReference type="HAMAP" id="MF_00097">
    <property type="entry name" value="TMP_synthase"/>
    <property type="match status" value="1"/>
</dbReference>
<dbReference type="GO" id="GO:0009228">
    <property type="term" value="P:thiamine biosynthetic process"/>
    <property type="evidence" value="ECO:0007669"/>
    <property type="project" value="UniProtKB-KW"/>
</dbReference>
<dbReference type="PANTHER" id="PTHR20857:SF23">
    <property type="entry name" value="THIAMINE BIOSYNTHETIC BIFUNCTIONAL ENZYME"/>
    <property type="match status" value="1"/>
</dbReference>
<keyword evidence="14" id="KW-1185">Reference proteome</keyword>
<feature type="domain" description="Thiamine phosphate synthase/TenI" evidence="12">
    <location>
        <begin position="6"/>
        <end position="185"/>
    </location>
</feature>
<evidence type="ECO:0000256" key="1">
    <source>
        <dbReference type="ARBA" id="ARBA00005165"/>
    </source>
</evidence>
<comment type="catalytic activity">
    <reaction evidence="8 9 10">
        <text>2-[(2R,5Z)-2-carboxy-4-methylthiazol-5(2H)-ylidene]ethyl phosphate + 4-amino-2-methyl-5-(diphosphooxymethyl)pyrimidine + 2 H(+) = thiamine phosphate + CO2 + diphosphate</text>
        <dbReference type="Rhea" id="RHEA:47844"/>
        <dbReference type="ChEBI" id="CHEBI:15378"/>
        <dbReference type="ChEBI" id="CHEBI:16526"/>
        <dbReference type="ChEBI" id="CHEBI:33019"/>
        <dbReference type="ChEBI" id="CHEBI:37575"/>
        <dbReference type="ChEBI" id="CHEBI:57841"/>
        <dbReference type="ChEBI" id="CHEBI:62899"/>
        <dbReference type="EC" id="2.5.1.3"/>
    </reaction>
</comment>
<dbReference type="CDD" id="cd00564">
    <property type="entry name" value="TMP_TenI"/>
    <property type="match status" value="1"/>
</dbReference>
<dbReference type="InterPro" id="IPR034291">
    <property type="entry name" value="TMP_synthase"/>
</dbReference>
<dbReference type="OrthoDB" id="9812206at2"/>
<dbReference type="UniPathway" id="UPA00060">
    <property type="reaction ID" value="UER00141"/>
</dbReference>
<evidence type="ECO:0000256" key="9">
    <source>
        <dbReference type="HAMAP-Rule" id="MF_00097"/>
    </source>
</evidence>
<dbReference type="AlphaFoldDB" id="A0A1M5T9M9"/>
<dbReference type="RefSeq" id="WP_072829694.1">
    <property type="nucleotide sequence ID" value="NZ_FQXP01000003.1"/>
</dbReference>
<proteinExistence type="inferred from homology"/>
<feature type="binding site" evidence="9">
    <location>
        <begin position="182"/>
        <end position="183"/>
    </location>
    <ligand>
        <name>2-[(2R,5Z)-2-carboxy-4-methylthiazol-5(2H)-ylidene]ethyl phosphate</name>
        <dbReference type="ChEBI" id="CHEBI:62899"/>
    </ligand>
</feature>